<evidence type="ECO:0000313" key="2">
    <source>
        <dbReference type="EMBL" id="SDF46998.1"/>
    </source>
</evidence>
<comment type="caution">
    <text evidence="2">The sequence shown here is derived from an EMBL/GenBank/DDBJ whole genome shotgun (WGS) entry which is preliminary data.</text>
</comment>
<keyword evidence="3" id="KW-1185">Reference proteome</keyword>
<dbReference type="AlphaFoldDB" id="A0A7Z7AUY6"/>
<accession>A0A7Z7AUY6</accession>
<dbReference type="Proteomes" id="UP000199259">
    <property type="component" value="Unassembled WGS sequence"/>
</dbReference>
<keyword evidence="1" id="KW-0175">Coiled coil</keyword>
<reference evidence="2 3" key="1">
    <citation type="submission" date="2016-10" db="EMBL/GenBank/DDBJ databases">
        <authorList>
            <person name="Varghese N."/>
            <person name="Submissions S."/>
        </authorList>
    </citation>
    <scope>NUCLEOTIDE SEQUENCE [LARGE SCALE GENOMIC DNA]</scope>
    <source>
        <strain evidence="2 3">PL 12/M</strain>
    </source>
</reference>
<gene>
    <name evidence="2" type="ORF">SAMN04488589_0618</name>
</gene>
<protein>
    <submittedName>
        <fullName evidence="2">Uncharacterized protein</fullName>
    </submittedName>
</protein>
<sequence length="229" mass="27767">MKYMKLVNDMQGMWDEDELEIKIDTLSNDVIKFIENEITILPQSPLKYNTEFKVLATINNYKKEIRNLERIIFNEFDNPDLHLKIQGLKYYRQKQIHKLWLEYKELLFDNYEELKERALQIKSTEIQNLYQQIISDEQKLTEMKSEEKELKKLKLQSPARNVINKQIRENHFKQIPIKQNIRLNMNLMSDIIREHELHSNFCEECYNIHCIEREYEIYDDVFDAGEVTA</sequence>
<proteinExistence type="predicted"/>
<evidence type="ECO:0000313" key="3">
    <source>
        <dbReference type="Proteomes" id="UP000199259"/>
    </source>
</evidence>
<name>A0A7Z7AUY6_9EURY</name>
<evidence type="ECO:0000256" key="1">
    <source>
        <dbReference type="SAM" id="Coils"/>
    </source>
</evidence>
<organism evidence="2 3">
    <name type="scientific">Methanolobus vulcani</name>
    <dbReference type="NCBI Taxonomy" id="38026"/>
    <lineage>
        <taxon>Archaea</taxon>
        <taxon>Methanobacteriati</taxon>
        <taxon>Methanobacteriota</taxon>
        <taxon>Stenosarchaea group</taxon>
        <taxon>Methanomicrobia</taxon>
        <taxon>Methanosarcinales</taxon>
        <taxon>Methanosarcinaceae</taxon>
        <taxon>Methanolobus</taxon>
    </lineage>
</organism>
<dbReference type="EMBL" id="FNCA01000002">
    <property type="protein sequence ID" value="SDF46998.1"/>
    <property type="molecule type" value="Genomic_DNA"/>
</dbReference>
<feature type="coiled-coil region" evidence="1">
    <location>
        <begin position="126"/>
        <end position="156"/>
    </location>
</feature>
<dbReference type="RefSeq" id="WP_091708617.1">
    <property type="nucleotide sequence ID" value="NZ_FNCA01000002.1"/>
</dbReference>